<dbReference type="RefSeq" id="WP_368652767.1">
    <property type="nucleotide sequence ID" value="NZ_CP162599.1"/>
</dbReference>
<proteinExistence type="predicted"/>
<dbReference type="EMBL" id="CP162599">
    <property type="protein sequence ID" value="XDK32044.1"/>
    <property type="molecule type" value="Genomic_DNA"/>
</dbReference>
<name>A0AB39HMZ0_9BACI</name>
<feature type="transmembrane region" description="Helical" evidence="1">
    <location>
        <begin position="200"/>
        <end position="219"/>
    </location>
</feature>
<accession>A0AB39HMZ0</accession>
<dbReference type="AlphaFoldDB" id="A0AB39HMZ0"/>
<sequence length="292" mass="32970">MLCPACGHEQETGKFCGKCGTALTENQANQSSSGISNEEKVQDSIIENQDSVDMSRENVAIKQEEPAKEKTVDEQLAQSNVNMEVIKEKTMNYWNYVVDYAKQPSKVFNYKQHELLSAIITILIFTFFISLTVFSYLKFFSAEVFYLSSEGIKFFPVIFYTGLFILLTMGIATLCLFLVIKLFGPDYVYPKIITIYGTKLIPMIAITLVALFLTVVRLFTAGNMMLTIIFIFAILAIPLYILGKALQEKTKVLDSFYASVVYVVGFILIYSLFLYVISDTVLGEYSGFLNFL</sequence>
<keyword evidence="1" id="KW-1133">Transmembrane helix</keyword>
<feature type="transmembrane region" description="Helical" evidence="1">
    <location>
        <begin position="225"/>
        <end position="243"/>
    </location>
</feature>
<reference evidence="2" key="1">
    <citation type="submission" date="2024-07" db="EMBL/GenBank/DDBJ databases">
        <title>Halotolerant mesophilic bacterium Ornithinibacillus sp. 4-3, sp. nov., isolated from soil.</title>
        <authorList>
            <person name="Sidarenka A.V."/>
            <person name="Guliayeva D.E."/>
            <person name="Leanovich S.I."/>
            <person name="Hileuskaya K.S."/>
            <person name="Akhremchuk A.E."/>
            <person name="Sikolenko M.A."/>
            <person name="Valentovich L.N."/>
        </authorList>
    </citation>
    <scope>NUCLEOTIDE SEQUENCE</scope>
    <source>
        <strain evidence="2">4-3</strain>
    </source>
</reference>
<feature type="transmembrane region" description="Helical" evidence="1">
    <location>
        <begin position="115"/>
        <end position="137"/>
    </location>
</feature>
<protein>
    <recommendedName>
        <fullName evidence="3">Zinc ribbon domain-containing protein</fullName>
    </recommendedName>
</protein>
<feature type="transmembrane region" description="Helical" evidence="1">
    <location>
        <begin position="157"/>
        <end position="180"/>
    </location>
</feature>
<evidence type="ECO:0008006" key="3">
    <source>
        <dbReference type="Google" id="ProtNLM"/>
    </source>
</evidence>
<feature type="transmembrane region" description="Helical" evidence="1">
    <location>
        <begin position="255"/>
        <end position="277"/>
    </location>
</feature>
<organism evidence="2">
    <name type="scientific">Ornithinibacillus sp. 4-3</name>
    <dbReference type="NCBI Taxonomy" id="3231488"/>
    <lineage>
        <taxon>Bacteria</taxon>
        <taxon>Bacillati</taxon>
        <taxon>Bacillota</taxon>
        <taxon>Bacilli</taxon>
        <taxon>Bacillales</taxon>
        <taxon>Bacillaceae</taxon>
        <taxon>Ornithinibacillus</taxon>
    </lineage>
</organism>
<evidence type="ECO:0000256" key="1">
    <source>
        <dbReference type="SAM" id="Phobius"/>
    </source>
</evidence>
<keyword evidence="1" id="KW-0472">Membrane</keyword>
<keyword evidence="1" id="KW-0812">Transmembrane</keyword>
<evidence type="ECO:0000313" key="2">
    <source>
        <dbReference type="EMBL" id="XDK32044.1"/>
    </source>
</evidence>
<gene>
    <name evidence="2" type="ORF">AB4Y30_13640</name>
</gene>